<dbReference type="AlphaFoldDB" id="A0A6B2LHI9"/>
<reference evidence="2" key="1">
    <citation type="journal article" date="2020" name="J. Eukaryot. Microbiol.">
        <title>De novo Sequencing, Assembly and Annotation of the Transcriptome for the Free-Living Testate Amoeba Arcella intermedia.</title>
        <authorList>
            <person name="Ribeiro G.M."/>
            <person name="Porfirio-Sousa A.L."/>
            <person name="Maurer-Alcala X.X."/>
            <person name="Katz L.A."/>
            <person name="Lahr D.J.G."/>
        </authorList>
    </citation>
    <scope>NUCLEOTIDE SEQUENCE</scope>
</reference>
<organism evidence="2">
    <name type="scientific">Arcella intermedia</name>
    <dbReference type="NCBI Taxonomy" id="1963864"/>
    <lineage>
        <taxon>Eukaryota</taxon>
        <taxon>Amoebozoa</taxon>
        <taxon>Tubulinea</taxon>
        <taxon>Elardia</taxon>
        <taxon>Arcellinida</taxon>
        <taxon>Sphaerothecina</taxon>
        <taxon>Arcellidae</taxon>
        <taxon>Arcella</taxon>
    </lineage>
</organism>
<evidence type="ECO:0000313" key="2">
    <source>
        <dbReference type="EMBL" id="NDV36536.1"/>
    </source>
</evidence>
<dbReference type="InterPro" id="IPR024867">
    <property type="entry name" value="NFRKB"/>
</dbReference>
<name>A0A6B2LHI9_9EUKA</name>
<dbReference type="GO" id="GO:0002020">
    <property type="term" value="F:protease binding"/>
    <property type="evidence" value="ECO:0007669"/>
    <property type="project" value="TreeGrafter"/>
</dbReference>
<proteinExistence type="predicted"/>
<accession>A0A6B2LHI9</accession>
<dbReference type="PANTHER" id="PTHR13052:SF3">
    <property type="entry name" value="NUCLEAR FACTOR RELATED TO KAPPA-B-BINDING PROTEIN"/>
    <property type="match status" value="1"/>
</dbReference>
<sequence>MWKWKEPMDSTYNSRLESLEQLFYFTVTRKKVNTDETGKISIPFNLIKQQKCKVTIPETSPYAVDLFHAQERERFENCNKPYIFDIQGVKSIVAPLKKSSNTSLRAREHALLIENRPGQINLLSLIRNAAARLPGGVGTRADVAQLMKDSQYVKPGSSDNKLNQVVSGALDRLQSASDPPVNYDQDQKLWIYLHRLRTEEDFAAEEEGDDDFDNDE</sequence>
<dbReference type="PANTHER" id="PTHR13052">
    <property type="entry name" value="NFRKB-RELATED"/>
    <property type="match status" value="1"/>
</dbReference>
<dbReference type="GO" id="GO:0031011">
    <property type="term" value="C:Ino80 complex"/>
    <property type="evidence" value="ECO:0007669"/>
    <property type="project" value="InterPro"/>
</dbReference>
<dbReference type="Pfam" id="PF25793">
    <property type="entry name" value="WHD_2nd_NFRKB"/>
    <property type="match status" value="1"/>
</dbReference>
<dbReference type="InterPro" id="IPR057748">
    <property type="entry name" value="NFRKB_WH_2"/>
</dbReference>
<feature type="domain" description="Nuclear factor related to kappa-B-binding protein second winged helix" evidence="1">
    <location>
        <begin position="66"/>
        <end position="200"/>
    </location>
</feature>
<dbReference type="EMBL" id="GIBP01007567">
    <property type="protein sequence ID" value="NDV36536.1"/>
    <property type="molecule type" value="Transcribed_RNA"/>
</dbReference>
<evidence type="ECO:0000259" key="1">
    <source>
        <dbReference type="Pfam" id="PF25793"/>
    </source>
</evidence>
<protein>
    <recommendedName>
        <fullName evidence="1">Nuclear factor related to kappa-B-binding protein second winged helix domain-containing protein</fullName>
    </recommendedName>
</protein>